<proteinExistence type="predicted"/>
<keyword evidence="2" id="KW-1185">Reference proteome</keyword>
<evidence type="ECO:0000313" key="2">
    <source>
        <dbReference type="Proteomes" id="UP000299084"/>
    </source>
</evidence>
<dbReference type="AlphaFoldDB" id="A0A5N4BXA6"/>
<reference evidence="1 2" key="1">
    <citation type="journal article" date="2019" name="Mol. Ecol. Resour.">
        <title>Improving Illumina assemblies with Hi-C and long reads: an example with the North African dromedary.</title>
        <authorList>
            <person name="Elbers J.P."/>
            <person name="Rogers M.F."/>
            <person name="Perelman P.L."/>
            <person name="Proskuryakova A.A."/>
            <person name="Serdyukova N.A."/>
            <person name="Johnson W.E."/>
            <person name="Horin P."/>
            <person name="Corander J."/>
            <person name="Murphy D."/>
            <person name="Burger P.A."/>
        </authorList>
    </citation>
    <scope>NUCLEOTIDE SEQUENCE [LARGE SCALE GENOMIC DNA]</scope>
    <source>
        <strain evidence="1">Drom800</strain>
        <tissue evidence="1">Blood</tissue>
    </source>
</reference>
<organism evidence="1 2">
    <name type="scientific">Camelus dromedarius</name>
    <name type="common">Dromedary</name>
    <name type="synonym">Arabian camel</name>
    <dbReference type="NCBI Taxonomy" id="9838"/>
    <lineage>
        <taxon>Eukaryota</taxon>
        <taxon>Metazoa</taxon>
        <taxon>Chordata</taxon>
        <taxon>Craniata</taxon>
        <taxon>Vertebrata</taxon>
        <taxon>Euteleostomi</taxon>
        <taxon>Mammalia</taxon>
        <taxon>Eutheria</taxon>
        <taxon>Laurasiatheria</taxon>
        <taxon>Artiodactyla</taxon>
        <taxon>Tylopoda</taxon>
        <taxon>Camelidae</taxon>
        <taxon>Camelus</taxon>
    </lineage>
</organism>
<dbReference type="Proteomes" id="UP000299084">
    <property type="component" value="Unassembled WGS sequence"/>
</dbReference>
<protein>
    <submittedName>
        <fullName evidence="1">Uncharacterized protein</fullName>
    </submittedName>
</protein>
<evidence type="ECO:0000313" key="1">
    <source>
        <dbReference type="EMBL" id="KAB1251251.1"/>
    </source>
</evidence>
<accession>A0A5N4BXA6</accession>
<gene>
    <name evidence="1" type="ORF">Cadr_000031188</name>
</gene>
<dbReference type="EMBL" id="JWIN03000108">
    <property type="protein sequence ID" value="KAB1251251.1"/>
    <property type="molecule type" value="Genomic_DNA"/>
</dbReference>
<name>A0A5N4BXA6_CAMDR</name>
<sequence>MQRHRLEGWTREVKLELRALKGYRMVQRQVCRLLRGAPESVPAGPRVGSSSSELGIGPKVFSALSTGVGLAGSGRYKIRAPDRADCLIFGA</sequence>
<comment type="caution">
    <text evidence="1">The sequence shown here is derived from an EMBL/GenBank/DDBJ whole genome shotgun (WGS) entry which is preliminary data.</text>
</comment>